<dbReference type="InterPro" id="IPR011006">
    <property type="entry name" value="CheY-like_superfamily"/>
</dbReference>
<dbReference type="OrthoDB" id="5555388at2"/>
<keyword evidence="13" id="KW-1133">Transmembrane helix</keyword>
<dbReference type="FunFam" id="3.30.450.20:FF:000060">
    <property type="entry name" value="Sensor protein FixL"/>
    <property type="match status" value="1"/>
</dbReference>
<evidence type="ECO:0000256" key="4">
    <source>
        <dbReference type="ARBA" id="ARBA00022475"/>
    </source>
</evidence>
<dbReference type="PRINTS" id="PR00344">
    <property type="entry name" value="BCTRLSENSOR"/>
</dbReference>
<dbReference type="InterPro" id="IPR008207">
    <property type="entry name" value="Sig_transdc_His_kin_Hpt_dom"/>
</dbReference>
<dbReference type="Gene3D" id="3.40.50.2300">
    <property type="match status" value="3"/>
</dbReference>
<evidence type="ECO:0000313" key="25">
    <source>
        <dbReference type="EMBL" id="PPK71999.1"/>
    </source>
</evidence>
<evidence type="ECO:0000256" key="6">
    <source>
        <dbReference type="ARBA" id="ARBA00022553"/>
    </source>
</evidence>
<dbReference type="InterPro" id="IPR000014">
    <property type="entry name" value="PAS"/>
</dbReference>
<evidence type="ECO:0000256" key="14">
    <source>
        <dbReference type="ARBA" id="ARBA00023012"/>
    </source>
</evidence>
<dbReference type="Gene3D" id="1.20.120.160">
    <property type="entry name" value="HPT domain"/>
    <property type="match status" value="1"/>
</dbReference>
<keyword evidence="26" id="KW-1185">Reference proteome</keyword>
<reference evidence="25 26" key="1">
    <citation type="submission" date="2018-02" db="EMBL/GenBank/DDBJ databases">
        <title>Subsurface microbial communities from deep shales in Ohio and West Virginia, USA.</title>
        <authorList>
            <person name="Wrighton K."/>
        </authorList>
    </citation>
    <scope>NUCLEOTIDE SEQUENCE [LARGE SCALE GENOMIC DNA]</scope>
    <source>
        <strain evidence="25 26">OWC-G53F</strain>
    </source>
</reference>
<keyword evidence="10" id="KW-0547">Nucleotide-binding</keyword>
<evidence type="ECO:0000256" key="3">
    <source>
        <dbReference type="ARBA" id="ARBA00012438"/>
    </source>
</evidence>
<evidence type="ECO:0000259" key="20">
    <source>
        <dbReference type="PROSITE" id="PS50109"/>
    </source>
</evidence>
<dbReference type="InterPro" id="IPR003594">
    <property type="entry name" value="HATPase_dom"/>
</dbReference>
<dbReference type="GO" id="GO:0000155">
    <property type="term" value="F:phosphorelay sensor kinase activity"/>
    <property type="evidence" value="ECO:0007669"/>
    <property type="project" value="InterPro"/>
</dbReference>
<comment type="catalytic activity">
    <reaction evidence="1">
        <text>ATP + protein L-histidine = ADP + protein N-phospho-L-histidine.</text>
        <dbReference type="EC" id="2.7.13.3"/>
    </reaction>
</comment>
<dbReference type="InterPro" id="IPR036641">
    <property type="entry name" value="HPT_dom_sf"/>
</dbReference>
<name>A0A2S6H3D4_9GAMM</name>
<dbReference type="SMART" id="SM00388">
    <property type="entry name" value="HisKA"/>
    <property type="match status" value="1"/>
</dbReference>
<feature type="modified residue" description="4-aspartylphosphate" evidence="19">
    <location>
        <position position="173"/>
    </location>
</feature>
<comment type="caution">
    <text evidence="25">The sequence shown here is derived from an EMBL/GenBank/DDBJ whole genome shotgun (WGS) entry which is preliminary data.</text>
</comment>
<dbReference type="InterPro" id="IPR005467">
    <property type="entry name" value="His_kinase_dom"/>
</dbReference>
<dbReference type="InterPro" id="IPR036890">
    <property type="entry name" value="HATPase_C_sf"/>
</dbReference>
<evidence type="ECO:0000256" key="1">
    <source>
        <dbReference type="ARBA" id="ARBA00000085"/>
    </source>
</evidence>
<dbReference type="Pfam" id="PF08447">
    <property type="entry name" value="PAS_3"/>
    <property type="match status" value="2"/>
</dbReference>
<feature type="domain" description="PAS" evidence="22">
    <location>
        <begin position="770"/>
        <end position="819"/>
    </location>
</feature>
<dbReference type="InterPro" id="IPR001789">
    <property type="entry name" value="Sig_transdc_resp-reg_receiver"/>
</dbReference>
<keyword evidence="15" id="KW-0472">Membrane</keyword>
<feature type="domain" description="PAC" evidence="23">
    <location>
        <begin position="580"/>
        <end position="634"/>
    </location>
</feature>
<dbReference type="PROSITE" id="PS50109">
    <property type="entry name" value="HIS_KIN"/>
    <property type="match status" value="1"/>
</dbReference>
<keyword evidence="11" id="KW-0418">Kinase</keyword>
<dbReference type="SUPFAM" id="SSF47384">
    <property type="entry name" value="Homodimeric domain of signal transducing histidine kinase"/>
    <property type="match status" value="1"/>
</dbReference>
<keyword evidence="12" id="KW-0067">ATP-binding</keyword>
<feature type="domain" description="Histidine kinase" evidence="20">
    <location>
        <begin position="911"/>
        <end position="1126"/>
    </location>
</feature>
<keyword evidence="5" id="KW-0997">Cell inner membrane</keyword>
<evidence type="ECO:0000256" key="19">
    <source>
        <dbReference type="PROSITE-ProRule" id="PRU00169"/>
    </source>
</evidence>
<gene>
    <name evidence="25" type="ORF">B0F88_105111</name>
</gene>
<evidence type="ECO:0000256" key="11">
    <source>
        <dbReference type="ARBA" id="ARBA00022777"/>
    </source>
</evidence>
<accession>A0A2S6H3D4</accession>
<evidence type="ECO:0000313" key="26">
    <source>
        <dbReference type="Proteomes" id="UP000238071"/>
    </source>
</evidence>
<evidence type="ECO:0000256" key="10">
    <source>
        <dbReference type="ARBA" id="ARBA00022741"/>
    </source>
</evidence>
<dbReference type="SMART" id="SM00387">
    <property type="entry name" value="HATPase_c"/>
    <property type="match status" value="1"/>
</dbReference>
<evidence type="ECO:0000256" key="7">
    <source>
        <dbReference type="ARBA" id="ARBA00022679"/>
    </source>
</evidence>
<dbReference type="Gene3D" id="3.30.565.10">
    <property type="entry name" value="Histidine kinase-like ATPase, C-terminal domain"/>
    <property type="match status" value="1"/>
</dbReference>
<dbReference type="InterPro" id="IPR036097">
    <property type="entry name" value="HisK_dim/P_sf"/>
</dbReference>
<dbReference type="SMART" id="SM00448">
    <property type="entry name" value="REC"/>
    <property type="match status" value="3"/>
</dbReference>
<dbReference type="InterPro" id="IPR000700">
    <property type="entry name" value="PAS-assoc_C"/>
</dbReference>
<dbReference type="Gene3D" id="1.10.287.130">
    <property type="match status" value="1"/>
</dbReference>
<evidence type="ECO:0000256" key="2">
    <source>
        <dbReference type="ARBA" id="ARBA00004429"/>
    </source>
</evidence>
<dbReference type="GO" id="GO:0009927">
    <property type="term" value="F:histidine phosphotransfer kinase activity"/>
    <property type="evidence" value="ECO:0007669"/>
    <property type="project" value="TreeGrafter"/>
</dbReference>
<dbReference type="SUPFAM" id="SSF55785">
    <property type="entry name" value="PYP-like sensor domain (PAS domain)"/>
    <property type="match status" value="4"/>
</dbReference>
<dbReference type="RefSeq" id="WP_104423384.1">
    <property type="nucleotide sequence ID" value="NZ_PTIY01000005.1"/>
</dbReference>
<dbReference type="Pfam" id="PF02518">
    <property type="entry name" value="HATPase_c"/>
    <property type="match status" value="1"/>
</dbReference>
<feature type="domain" description="PAS" evidence="22">
    <location>
        <begin position="660"/>
        <end position="707"/>
    </location>
</feature>
<feature type="domain" description="PAC" evidence="23">
    <location>
        <begin position="843"/>
        <end position="893"/>
    </location>
</feature>
<keyword evidence="9" id="KW-0677">Repeat</keyword>
<dbReference type="Proteomes" id="UP000238071">
    <property type="component" value="Unassembled WGS sequence"/>
</dbReference>
<evidence type="ECO:0000259" key="24">
    <source>
        <dbReference type="PROSITE" id="PS50894"/>
    </source>
</evidence>
<dbReference type="CDD" id="cd00130">
    <property type="entry name" value="PAS"/>
    <property type="match status" value="4"/>
</dbReference>
<comment type="function">
    <text evidence="16">Putative oxygen sensor; modulates the activity of FixJ, a transcriptional activator of nitrogen fixation fixK gene. FixL probably acts as a kinase that phosphorylates FixJ.</text>
</comment>
<keyword evidence="14" id="KW-0902">Two-component regulatory system</keyword>
<dbReference type="Pfam" id="PF01627">
    <property type="entry name" value="Hpt"/>
    <property type="match status" value="1"/>
</dbReference>
<feature type="modified residue" description="Phosphohistidine" evidence="18">
    <location>
        <position position="50"/>
    </location>
</feature>
<comment type="subcellular location">
    <subcellularLocation>
        <location evidence="2">Cell inner membrane</location>
        <topology evidence="2">Multi-pass membrane protein</topology>
    </subcellularLocation>
</comment>
<dbReference type="GO" id="GO:0006355">
    <property type="term" value="P:regulation of DNA-templated transcription"/>
    <property type="evidence" value="ECO:0007669"/>
    <property type="project" value="InterPro"/>
</dbReference>
<evidence type="ECO:0000256" key="8">
    <source>
        <dbReference type="ARBA" id="ARBA00022692"/>
    </source>
</evidence>
<evidence type="ECO:0000256" key="13">
    <source>
        <dbReference type="ARBA" id="ARBA00022989"/>
    </source>
</evidence>
<dbReference type="FunFam" id="3.30.565.10:FF:000006">
    <property type="entry name" value="Sensor histidine kinase WalK"/>
    <property type="match status" value="1"/>
</dbReference>
<evidence type="ECO:0000256" key="17">
    <source>
        <dbReference type="ARBA" id="ARBA00070616"/>
    </source>
</evidence>
<evidence type="ECO:0000256" key="12">
    <source>
        <dbReference type="ARBA" id="ARBA00022840"/>
    </source>
</evidence>
<dbReference type="InterPro" id="IPR003661">
    <property type="entry name" value="HisK_dim/P_dom"/>
</dbReference>
<evidence type="ECO:0000256" key="5">
    <source>
        <dbReference type="ARBA" id="ARBA00022519"/>
    </source>
</evidence>
<dbReference type="CDD" id="cd16922">
    <property type="entry name" value="HATPase_EvgS-ArcB-TorS-like"/>
    <property type="match status" value="1"/>
</dbReference>
<dbReference type="NCBIfam" id="TIGR00229">
    <property type="entry name" value="sensory_box"/>
    <property type="match status" value="4"/>
</dbReference>
<feature type="domain" description="Response regulatory" evidence="21">
    <location>
        <begin position="123"/>
        <end position="241"/>
    </location>
</feature>
<dbReference type="PANTHER" id="PTHR43047:SF72">
    <property type="entry name" value="OSMOSENSING HISTIDINE PROTEIN KINASE SLN1"/>
    <property type="match status" value="1"/>
</dbReference>
<keyword evidence="8" id="KW-0812">Transmembrane</keyword>
<dbReference type="Gene3D" id="3.30.450.20">
    <property type="entry name" value="PAS domain"/>
    <property type="match status" value="4"/>
</dbReference>
<keyword evidence="7" id="KW-0808">Transferase</keyword>
<dbReference type="CDD" id="cd00088">
    <property type="entry name" value="HPT"/>
    <property type="match status" value="1"/>
</dbReference>
<evidence type="ECO:0000256" key="18">
    <source>
        <dbReference type="PROSITE-ProRule" id="PRU00110"/>
    </source>
</evidence>
<dbReference type="SUPFAM" id="SSF47226">
    <property type="entry name" value="Histidine-containing phosphotransfer domain, HPT domain"/>
    <property type="match status" value="1"/>
</dbReference>
<feature type="modified residue" description="4-aspartylphosphate" evidence="19">
    <location>
        <position position="299"/>
    </location>
</feature>
<dbReference type="Gene3D" id="2.10.70.100">
    <property type="match status" value="1"/>
</dbReference>
<dbReference type="SUPFAM" id="SSF55874">
    <property type="entry name" value="ATPase domain of HSP90 chaperone/DNA topoisomerase II/histidine kinase"/>
    <property type="match status" value="1"/>
</dbReference>
<dbReference type="PROSITE" id="PS50110">
    <property type="entry name" value="RESPONSE_REGULATORY"/>
    <property type="match status" value="3"/>
</dbReference>
<dbReference type="CDD" id="cd00156">
    <property type="entry name" value="REC"/>
    <property type="match status" value="2"/>
</dbReference>
<feature type="domain" description="PAC" evidence="23">
    <location>
        <begin position="710"/>
        <end position="762"/>
    </location>
</feature>
<feature type="domain" description="HPt" evidence="24">
    <location>
        <begin position="5"/>
        <end position="102"/>
    </location>
</feature>
<dbReference type="AlphaFoldDB" id="A0A2S6H3D4"/>
<dbReference type="PROSITE" id="PS50894">
    <property type="entry name" value="HPT"/>
    <property type="match status" value="1"/>
</dbReference>
<dbReference type="InterPro" id="IPR013767">
    <property type="entry name" value="PAS_fold"/>
</dbReference>
<dbReference type="InterPro" id="IPR004358">
    <property type="entry name" value="Sig_transdc_His_kin-like_C"/>
</dbReference>
<dbReference type="EMBL" id="PTIY01000005">
    <property type="protein sequence ID" value="PPK71999.1"/>
    <property type="molecule type" value="Genomic_DNA"/>
</dbReference>
<dbReference type="Pfam" id="PF00989">
    <property type="entry name" value="PAS"/>
    <property type="match status" value="1"/>
</dbReference>
<dbReference type="FunFam" id="1.10.287.130:FF:000038">
    <property type="entry name" value="Sensory transduction histidine kinase"/>
    <property type="match status" value="1"/>
</dbReference>
<feature type="domain" description="Response regulatory" evidence="21">
    <location>
        <begin position="250"/>
        <end position="366"/>
    </location>
</feature>
<dbReference type="CDD" id="cd00082">
    <property type="entry name" value="HisKA"/>
    <property type="match status" value="1"/>
</dbReference>
<dbReference type="Pfam" id="PF13426">
    <property type="entry name" value="PAS_9"/>
    <property type="match status" value="1"/>
</dbReference>
<dbReference type="PANTHER" id="PTHR43047">
    <property type="entry name" value="TWO-COMPONENT HISTIDINE PROTEIN KINASE"/>
    <property type="match status" value="1"/>
</dbReference>
<proteinExistence type="predicted"/>
<dbReference type="EC" id="2.7.13.3" evidence="3"/>
<dbReference type="GO" id="GO:0005524">
    <property type="term" value="F:ATP binding"/>
    <property type="evidence" value="ECO:0007669"/>
    <property type="project" value="UniProtKB-KW"/>
</dbReference>
<evidence type="ECO:0000259" key="21">
    <source>
        <dbReference type="PROSITE" id="PS50110"/>
    </source>
</evidence>
<evidence type="ECO:0000259" key="23">
    <source>
        <dbReference type="PROSITE" id="PS50113"/>
    </source>
</evidence>
<evidence type="ECO:0000256" key="16">
    <source>
        <dbReference type="ARBA" id="ARBA00059827"/>
    </source>
</evidence>
<dbReference type="PROSITE" id="PS50112">
    <property type="entry name" value="PAS"/>
    <property type="match status" value="4"/>
</dbReference>
<keyword evidence="6 19" id="KW-0597">Phosphoprotein</keyword>
<dbReference type="PROSITE" id="PS50113">
    <property type="entry name" value="PAC"/>
    <property type="match status" value="4"/>
</dbReference>
<evidence type="ECO:0000256" key="15">
    <source>
        <dbReference type="ARBA" id="ARBA00023136"/>
    </source>
</evidence>
<feature type="domain" description="PAS" evidence="22">
    <location>
        <begin position="385"/>
        <end position="430"/>
    </location>
</feature>
<feature type="modified residue" description="4-aspartylphosphate" evidence="19">
    <location>
        <position position="1203"/>
    </location>
</feature>
<dbReference type="InterPro" id="IPR035965">
    <property type="entry name" value="PAS-like_dom_sf"/>
</dbReference>
<dbReference type="SUPFAM" id="SSF52172">
    <property type="entry name" value="CheY-like"/>
    <property type="match status" value="3"/>
</dbReference>
<feature type="domain" description="PAC" evidence="23">
    <location>
        <begin position="457"/>
        <end position="509"/>
    </location>
</feature>
<dbReference type="SMART" id="SM00091">
    <property type="entry name" value="PAS"/>
    <property type="match status" value="4"/>
</dbReference>
<dbReference type="InterPro" id="IPR013655">
    <property type="entry name" value="PAS_fold_3"/>
</dbReference>
<feature type="domain" description="Response regulatory" evidence="21">
    <location>
        <begin position="1153"/>
        <end position="1270"/>
    </location>
</feature>
<dbReference type="Pfam" id="PF00072">
    <property type="entry name" value="Response_reg"/>
    <property type="match status" value="3"/>
</dbReference>
<feature type="domain" description="PAS" evidence="22">
    <location>
        <begin position="506"/>
        <end position="579"/>
    </location>
</feature>
<dbReference type="InterPro" id="IPR001610">
    <property type="entry name" value="PAC"/>
</dbReference>
<dbReference type="Pfam" id="PF00512">
    <property type="entry name" value="HisKA"/>
    <property type="match status" value="1"/>
</dbReference>
<protein>
    <recommendedName>
        <fullName evidence="17">Sensor protein FixL</fullName>
        <ecNumber evidence="3">2.7.13.3</ecNumber>
    </recommendedName>
</protein>
<organism evidence="25 26">
    <name type="scientific">Methylobacter tundripaludum</name>
    <dbReference type="NCBI Taxonomy" id="173365"/>
    <lineage>
        <taxon>Bacteria</taxon>
        <taxon>Pseudomonadati</taxon>
        <taxon>Pseudomonadota</taxon>
        <taxon>Gammaproteobacteria</taxon>
        <taxon>Methylococcales</taxon>
        <taxon>Methylococcaceae</taxon>
        <taxon>Methylobacter</taxon>
    </lineage>
</organism>
<evidence type="ECO:0000259" key="22">
    <source>
        <dbReference type="PROSITE" id="PS50112"/>
    </source>
</evidence>
<dbReference type="SMART" id="SM00086">
    <property type="entry name" value="PAC"/>
    <property type="match status" value="4"/>
</dbReference>
<sequence length="1279" mass="142520">MENDIQVALSKMRKEFIARLPERLELLKTLLADARRGQRDSLEALHSAAHNLAGSAGVHRLIMVSEAARNLEQLVAAIAVDGVFGEHTLDAAYKALESLEAYAINPNYVLVPKTANGRTEGPRIVMVGDDEEQAYWLRSVLEQAGYRVDEVNELNALNAASLISEPPAAVIMDVMFPEGDDSGARVIAELKERFLNSFPVVFTSARQDMAAKFAAYRAGATNYLVKPVDAAALLRVLGDSAALTPSEPLRVLLVDDDPDQRAAHGLILKQAGMEVLETGDPLLVPEILEDFAAEVLVLDLVMPECSGPELATLLRDDQRYAQLPIVYLSAETRLSRQLLALNCGGDYFLTEPADPRQLAATVALHARRFRKAREQAESLRATLYERERQQQALDAHAIVSVADAAGIITYVNDRFCAVSGYSRNELLGQNHRIVKSNEHLAEFYRDMWSTIAHGSIWRGEVCNRRKDGSLYWVETSIVPFLDNAGRPYQYVSIRTDISHIKETELRLRIMQRAIDASSSCVLIADAEKAKMPLIYVNPAFERVTGYSRDEVIGRNPRFLHGKEQDQPGLAEIRAVLREGRAGEALLHNYRKDGTPYWNDLRLAPVHDERGRLTHFIGISDDVSERREAGDALRKSEERLRRSQLYANIGTWDWSIQTGELFCSERISSLFGYPETTQQGFYKNYFNNIHPDDRQLVVEAIDACLQQGVEFNIEFRCVWPDGTIRWLLERGDVVRDQNGAPLNMLGVVQDITERKLVELKILQQQAKLVIFKHIIENVADCVITIDSAGIIRSFNPAAERLFGYSAAEIVNCNVNRLMPEPYCSEHDRYIARHMAGQPAAIIGKQVELPGRHKDGTVFMMGLTITVMEIDQTKNFVGILRDISERKQYEQDIIAARDDAERANSAKSEFLSSMSHELRTPMNAILGFGQLLEIDNGLNEDQADYVDEILKAGRHLLELINEVLDLAKIESGKIDLSLEPLLCAELIGECLALVKPIAQVHGVTINDSAIGGYAVRADRTRLKQVLLNLLSNAIKYNRPQGTVSIQVTARDGFVRLEVSDTGYGIPADRRQELFQPFSRLGAEESAIEGTGIGLTICRRLMQMMGGAIEMTSEEGQGSTFWIELPEVASEQKTRSSHLKQAITTETMLAGRCRYTVLYIEDNPANLRLVSRILGRNPQLQLITAYTPELGLELVSAHHPELILLDINLPGMDGYQVLSILRSLDSAKKTPVIAISANATSRDIERGMAAGFDEYITKPIDVMHLLETVDRLLPGCTPKEAL</sequence>
<keyword evidence="4" id="KW-1003">Cell membrane</keyword>
<dbReference type="FunFam" id="2.10.70.100:FF:000001">
    <property type="entry name" value="Sensory transduction histidine kinase"/>
    <property type="match status" value="1"/>
</dbReference>
<dbReference type="GO" id="GO:0005886">
    <property type="term" value="C:plasma membrane"/>
    <property type="evidence" value="ECO:0007669"/>
    <property type="project" value="UniProtKB-SubCell"/>
</dbReference>
<evidence type="ECO:0000256" key="9">
    <source>
        <dbReference type="ARBA" id="ARBA00022737"/>
    </source>
</evidence>